<evidence type="ECO:0000313" key="7">
    <source>
        <dbReference type="EMBL" id="RWS31599.1"/>
    </source>
</evidence>
<dbReference type="InterPro" id="IPR003877">
    <property type="entry name" value="SPRY_dom"/>
</dbReference>
<dbReference type="GO" id="GO:0004842">
    <property type="term" value="F:ubiquitin-protein transferase activity"/>
    <property type="evidence" value="ECO:0007669"/>
    <property type="project" value="InterPro"/>
</dbReference>
<dbReference type="InterPro" id="IPR001841">
    <property type="entry name" value="Znf_RING"/>
</dbReference>
<dbReference type="VEuPathDB" id="VectorBase:LDEU000444"/>
<dbReference type="GO" id="GO:0008270">
    <property type="term" value="F:zinc ion binding"/>
    <property type="evidence" value="ECO:0007669"/>
    <property type="project" value="UniProtKB-KW"/>
</dbReference>
<dbReference type="AlphaFoldDB" id="A0A443SVR1"/>
<dbReference type="Proteomes" id="UP000288716">
    <property type="component" value="Unassembled WGS sequence"/>
</dbReference>
<dbReference type="GO" id="GO:0005737">
    <property type="term" value="C:cytoplasm"/>
    <property type="evidence" value="ECO:0007669"/>
    <property type="project" value="TreeGrafter"/>
</dbReference>
<dbReference type="PANTHER" id="PTHR13363">
    <property type="entry name" value="RING FINGER AND SRY DOMAIN-CONTAINING"/>
    <property type="match status" value="1"/>
</dbReference>
<evidence type="ECO:0000256" key="4">
    <source>
        <dbReference type="PROSITE-ProRule" id="PRU00175"/>
    </source>
</evidence>
<dbReference type="CDD" id="cd16566">
    <property type="entry name" value="RING-HC_RSPRY1"/>
    <property type="match status" value="1"/>
</dbReference>
<dbReference type="InterPro" id="IPR035774">
    <property type="entry name" value="SPRY_RSPRY1"/>
</dbReference>
<feature type="domain" description="B30.2/SPRY" evidence="6">
    <location>
        <begin position="252"/>
        <end position="435"/>
    </location>
</feature>
<evidence type="ECO:0000256" key="2">
    <source>
        <dbReference type="ARBA" id="ARBA00022771"/>
    </source>
</evidence>
<evidence type="ECO:0000256" key="3">
    <source>
        <dbReference type="ARBA" id="ARBA00022833"/>
    </source>
</evidence>
<reference evidence="7 8" key="1">
    <citation type="journal article" date="2018" name="Gigascience">
        <title>Genomes of trombidid mites reveal novel predicted allergens and laterally-transferred genes associated with secondary metabolism.</title>
        <authorList>
            <person name="Dong X."/>
            <person name="Chaisiri K."/>
            <person name="Xia D."/>
            <person name="Armstrong S.D."/>
            <person name="Fang Y."/>
            <person name="Donnelly M.J."/>
            <person name="Kadowaki T."/>
            <person name="McGarry J.W."/>
            <person name="Darby A.C."/>
            <person name="Makepeace B.L."/>
        </authorList>
    </citation>
    <scope>NUCLEOTIDE SEQUENCE [LARGE SCALE GENOMIC DNA]</scope>
    <source>
        <strain evidence="7">UoL-UT</strain>
    </source>
</reference>
<dbReference type="PANTHER" id="PTHR13363:SF6">
    <property type="entry name" value="RING FINGER AND SPRY DOMAIN-CONTAINING PROTEIN 1"/>
    <property type="match status" value="1"/>
</dbReference>
<dbReference type="EMBL" id="NCKV01000120">
    <property type="protein sequence ID" value="RWS31599.1"/>
    <property type="molecule type" value="Genomic_DNA"/>
</dbReference>
<dbReference type="SMART" id="SM00449">
    <property type="entry name" value="SPRY"/>
    <property type="match status" value="1"/>
</dbReference>
<dbReference type="InterPro" id="IPR013083">
    <property type="entry name" value="Znf_RING/FYVE/PHD"/>
</dbReference>
<gene>
    <name evidence="7" type="ORF">B4U80_01650</name>
</gene>
<organism evidence="7 8">
    <name type="scientific">Leptotrombidium deliense</name>
    <dbReference type="NCBI Taxonomy" id="299467"/>
    <lineage>
        <taxon>Eukaryota</taxon>
        <taxon>Metazoa</taxon>
        <taxon>Ecdysozoa</taxon>
        <taxon>Arthropoda</taxon>
        <taxon>Chelicerata</taxon>
        <taxon>Arachnida</taxon>
        <taxon>Acari</taxon>
        <taxon>Acariformes</taxon>
        <taxon>Trombidiformes</taxon>
        <taxon>Prostigmata</taxon>
        <taxon>Anystina</taxon>
        <taxon>Parasitengona</taxon>
        <taxon>Trombiculoidea</taxon>
        <taxon>Trombiculidae</taxon>
        <taxon>Leptotrombidium</taxon>
    </lineage>
</organism>
<dbReference type="Pfam" id="PF13920">
    <property type="entry name" value="zf-C3HC4_3"/>
    <property type="match status" value="1"/>
</dbReference>
<dbReference type="GO" id="GO:0051603">
    <property type="term" value="P:proteolysis involved in protein catabolic process"/>
    <property type="evidence" value="ECO:0007669"/>
    <property type="project" value="TreeGrafter"/>
</dbReference>
<name>A0A443SVR1_9ACAR</name>
<dbReference type="PROSITE" id="PS50188">
    <property type="entry name" value="B302_SPRY"/>
    <property type="match status" value="1"/>
</dbReference>
<accession>A0A443SVR1</accession>
<dbReference type="SMART" id="SM00184">
    <property type="entry name" value="RING"/>
    <property type="match status" value="1"/>
</dbReference>
<dbReference type="Pfam" id="PF00622">
    <property type="entry name" value="SPRY"/>
    <property type="match status" value="1"/>
</dbReference>
<comment type="caution">
    <text evidence="7">The sequence shown here is derived from an EMBL/GenBank/DDBJ whole genome shotgun (WGS) entry which is preliminary data.</text>
</comment>
<sequence>MGVCLCKHKCRRGGRRTLAVDLDYGNDAIDNCSTTTISTSRSMLRPNLLITPNSSHVSKTSSLIDKLVLDTLSLVRTLVDNDQDPPPCLLKLHVIADREKGWLSVVNSMINVIPIEDPLGPAVILLLLDDSPLPTKESILKLSELLNLNNTTKSKSNATRHRNICVVLGCLAEKLAGPNSVMLLTDEILNYLISKLNANVDAPVILFALIALEKFAQTSENKITINRRLGSLLENPLLSLEKWVNEEECYKKQVGFSRPFMYEIVDRTNLNAVLNANDVSEYLKISADGLMARCDASSFESVRCTHQVSSGVWFYEATVITSGVMQIGFATKESKFMNHEGYGIGDDEYSLSYDGCRQLMWYNASSFPHKHSPWKPGDVLGCLLDIDNRKIIFYLNGCPTAPCDKIFKSARSGFTAAASFMSFQQCSFNFGRDAFKYPPRNIKFSCFNQHGSITEVDKIIYPKHIRLRNLHLSALKEDCCTLCCDGKGTVQLVPCKHNGFCNTCALLLEVCPLCRSEIKDRLGMI</sequence>
<evidence type="ECO:0000256" key="1">
    <source>
        <dbReference type="ARBA" id="ARBA00022723"/>
    </source>
</evidence>
<keyword evidence="1" id="KW-0479">Metal-binding</keyword>
<dbReference type="Gene3D" id="2.60.120.920">
    <property type="match status" value="1"/>
</dbReference>
<dbReference type="InterPro" id="IPR001870">
    <property type="entry name" value="B30.2/SPRY"/>
</dbReference>
<dbReference type="SUPFAM" id="SSF49899">
    <property type="entry name" value="Concanavalin A-like lectins/glucanases"/>
    <property type="match status" value="1"/>
</dbReference>
<evidence type="ECO:0000259" key="6">
    <source>
        <dbReference type="PROSITE" id="PS50188"/>
    </source>
</evidence>
<evidence type="ECO:0000259" key="5">
    <source>
        <dbReference type="PROSITE" id="PS50089"/>
    </source>
</evidence>
<dbReference type="Gene3D" id="3.30.40.10">
    <property type="entry name" value="Zinc/RING finger domain, C3HC4 (zinc finger)"/>
    <property type="match status" value="1"/>
</dbReference>
<proteinExistence type="predicted"/>
<dbReference type="OrthoDB" id="10017393at2759"/>
<dbReference type="STRING" id="299467.A0A443SVR1"/>
<dbReference type="InterPro" id="IPR013320">
    <property type="entry name" value="ConA-like_dom_sf"/>
</dbReference>
<feature type="domain" description="RING-type" evidence="5">
    <location>
        <begin position="480"/>
        <end position="515"/>
    </location>
</feature>
<dbReference type="PROSITE" id="PS50089">
    <property type="entry name" value="ZF_RING_2"/>
    <property type="match status" value="1"/>
</dbReference>
<evidence type="ECO:0000313" key="8">
    <source>
        <dbReference type="Proteomes" id="UP000288716"/>
    </source>
</evidence>
<keyword evidence="8" id="KW-1185">Reference proteome</keyword>
<dbReference type="CDD" id="cd12883">
    <property type="entry name" value="SPRY_RING"/>
    <property type="match status" value="1"/>
</dbReference>
<keyword evidence="3" id="KW-0862">Zinc</keyword>
<protein>
    <submittedName>
        <fullName evidence="7">RING finger and SPRY domain-containing protein 1-like protein</fullName>
    </submittedName>
</protein>
<dbReference type="InterPro" id="IPR043136">
    <property type="entry name" value="B30.2/SPRY_sf"/>
</dbReference>
<keyword evidence="2 4" id="KW-0863">Zinc-finger</keyword>
<dbReference type="InterPro" id="IPR045129">
    <property type="entry name" value="RNF123/RKP/RSPRY1"/>
</dbReference>